<dbReference type="SMART" id="SM00406">
    <property type="entry name" value="IGv"/>
    <property type="match status" value="1"/>
</dbReference>
<feature type="domain" description="Immunoglobulin V-set" evidence="4">
    <location>
        <begin position="19"/>
        <end position="99"/>
    </location>
</feature>
<evidence type="ECO:0000256" key="1">
    <source>
        <dbReference type="ARBA" id="ARBA00022859"/>
    </source>
</evidence>
<evidence type="ECO:0000259" key="4">
    <source>
        <dbReference type="SMART" id="SM00406"/>
    </source>
</evidence>
<keyword evidence="6" id="KW-1185">Reference proteome</keyword>
<dbReference type="InterPro" id="IPR013783">
    <property type="entry name" value="Ig-like_fold"/>
</dbReference>
<gene>
    <name evidence="5" type="ORF">AB205_0174830</name>
</gene>
<dbReference type="GO" id="GO:0019814">
    <property type="term" value="C:immunoglobulin complex"/>
    <property type="evidence" value="ECO:0007669"/>
    <property type="project" value="UniProtKB-KW"/>
</dbReference>
<dbReference type="GO" id="GO:0005576">
    <property type="term" value="C:extracellular region"/>
    <property type="evidence" value="ECO:0007669"/>
    <property type="project" value="UniProtKB-ARBA"/>
</dbReference>
<keyword evidence="1" id="KW-0391">Immunity</keyword>
<dbReference type="OrthoDB" id="9945861at2759"/>
<dbReference type="EMBL" id="KZ061050">
    <property type="protein sequence ID" value="PIO11464.1"/>
    <property type="molecule type" value="Genomic_DNA"/>
</dbReference>
<dbReference type="PANTHER" id="PTHR23266">
    <property type="entry name" value="IMMUNOGLOBULIN HEAVY CHAIN"/>
    <property type="match status" value="1"/>
</dbReference>
<sequence>VLSQTLRESGPGIVKPSQQIKITCTVSGFELSSYGVHWVRQLPESKLEWIEVIWAGGSTTYADSLKSRLSITRDNAKKEVYLQMNTAETKDSGTYYYARDTATEITDRPLNIPFHIYVVTHTEEEEVYCFLFYYYSFEKVDFITLQYKHQKKWANALLPNPAVKAQTNILKQAGSSSDATGHLTLERFTVGASTPGYAPGIPLSQAGCPDQLWMPEIARQTDLGGSTSPPSPVFYPAS</sequence>
<dbReference type="Gene3D" id="2.60.40.10">
    <property type="entry name" value="Immunoglobulins"/>
    <property type="match status" value="1"/>
</dbReference>
<dbReference type="InterPro" id="IPR050199">
    <property type="entry name" value="IgHV"/>
</dbReference>
<evidence type="ECO:0000313" key="6">
    <source>
        <dbReference type="Proteomes" id="UP000228934"/>
    </source>
</evidence>
<accession>A0A2G9Q783</accession>
<dbReference type="AlphaFoldDB" id="A0A2G9Q783"/>
<evidence type="ECO:0000256" key="3">
    <source>
        <dbReference type="ARBA" id="ARBA00043265"/>
    </source>
</evidence>
<organism evidence="5 6">
    <name type="scientific">Aquarana catesbeiana</name>
    <name type="common">American bullfrog</name>
    <name type="synonym">Rana catesbeiana</name>
    <dbReference type="NCBI Taxonomy" id="8400"/>
    <lineage>
        <taxon>Eukaryota</taxon>
        <taxon>Metazoa</taxon>
        <taxon>Chordata</taxon>
        <taxon>Craniata</taxon>
        <taxon>Vertebrata</taxon>
        <taxon>Euteleostomi</taxon>
        <taxon>Amphibia</taxon>
        <taxon>Batrachia</taxon>
        <taxon>Anura</taxon>
        <taxon>Neobatrachia</taxon>
        <taxon>Ranoidea</taxon>
        <taxon>Ranidae</taxon>
        <taxon>Aquarana</taxon>
    </lineage>
</organism>
<dbReference type="SUPFAM" id="SSF48726">
    <property type="entry name" value="Immunoglobulin"/>
    <property type="match status" value="1"/>
</dbReference>
<dbReference type="Proteomes" id="UP000228934">
    <property type="component" value="Unassembled WGS sequence"/>
</dbReference>
<keyword evidence="2" id="KW-1064">Adaptive immunity</keyword>
<feature type="non-terminal residue" evidence="5">
    <location>
        <position position="238"/>
    </location>
</feature>
<reference evidence="6" key="1">
    <citation type="journal article" date="2017" name="Nat. Commun.">
        <title>The North American bullfrog draft genome provides insight into hormonal regulation of long noncoding RNA.</title>
        <authorList>
            <person name="Hammond S.A."/>
            <person name="Warren R.L."/>
            <person name="Vandervalk B.P."/>
            <person name="Kucuk E."/>
            <person name="Khan H."/>
            <person name="Gibb E.A."/>
            <person name="Pandoh P."/>
            <person name="Kirk H."/>
            <person name="Zhao Y."/>
            <person name="Jones M."/>
            <person name="Mungall A.J."/>
            <person name="Coope R."/>
            <person name="Pleasance S."/>
            <person name="Moore R.A."/>
            <person name="Holt R.A."/>
            <person name="Round J.M."/>
            <person name="Ohora S."/>
            <person name="Walle B.V."/>
            <person name="Veldhoen N."/>
            <person name="Helbing C.C."/>
            <person name="Birol I."/>
        </authorList>
    </citation>
    <scope>NUCLEOTIDE SEQUENCE [LARGE SCALE GENOMIC DNA]</scope>
</reference>
<feature type="non-terminal residue" evidence="5">
    <location>
        <position position="1"/>
    </location>
</feature>
<dbReference type="InterPro" id="IPR036179">
    <property type="entry name" value="Ig-like_dom_sf"/>
</dbReference>
<evidence type="ECO:0000313" key="5">
    <source>
        <dbReference type="EMBL" id="PIO11464.1"/>
    </source>
</evidence>
<proteinExistence type="predicted"/>
<keyword evidence="3" id="KW-1280">Immunoglobulin</keyword>
<evidence type="ECO:0000256" key="2">
    <source>
        <dbReference type="ARBA" id="ARBA00023130"/>
    </source>
</evidence>
<dbReference type="InterPro" id="IPR013106">
    <property type="entry name" value="Ig_V-set"/>
</dbReference>
<dbReference type="Pfam" id="PF07686">
    <property type="entry name" value="V-set"/>
    <property type="match status" value="1"/>
</dbReference>
<dbReference type="GO" id="GO:0002250">
    <property type="term" value="P:adaptive immune response"/>
    <property type="evidence" value="ECO:0007669"/>
    <property type="project" value="UniProtKB-KW"/>
</dbReference>
<protein>
    <recommendedName>
        <fullName evidence="4">Immunoglobulin V-set domain-containing protein</fullName>
    </recommendedName>
</protein>
<name>A0A2G9Q783_AQUCT</name>